<evidence type="ECO:0000256" key="1">
    <source>
        <dbReference type="SAM" id="MobiDB-lite"/>
    </source>
</evidence>
<dbReference type="AlphaFoldDB" id="A0A386ZN10"/>
<organism evidence="2 3">
    <name type="scientific">Nocardia yunnanensis</name>
    <dbReference type="NCBI Taxonomy" id="2382165"/>
    <lineage>
        <taxon>Bacteria</taxon>
        <taxon>Bacillati</taxon>
        <taxon>Actinomycetota</taxon>
        <taxon>Actinomycetes</taxon>
        <taxon>Mycobacteriales</taxon>
        <taxon>Nocardiaceae</taxon>
        <taxon>Nocardia</taxon>
    </lineage>
</organism>
<accession>A0A386ZN10</accession>
<evidence type="ECO:0000313" key="3">
    <source>
        <dbReference type="Proteomes" id="UP000267164"/>
    </source>
</evidence>
<name>A0A386ZN10_9NOCA</name>
<evidence type="ECO:0000313" key="2">
    <source>
        <dbReference type="EMBL" id="AYF78554.1"/>
    </source>
</evidence>
<proteinExistence type="predicted"/>
<sequence length="208" mass="22152">MDAPTTANYLEKIFQLSYTLPPITPDGCKALLHAAMAANHGPAASSQPEATDDETEADLPEKDAEAADLPTTEQLSEALILSADELATLDLVAPLVAITPRRAKRFGNVYTVVRARFSDGQAVDTAALAVTAAILLGAPKTLGEKLRKPTPASTLGLSLKDWVTDAVVDSTDPAEVERVETFIRNADRLSDLEMKAVIDILPSVLLYV</sequence>
<feature type="region of interest" description="Disordered" evidence="1">
    <location>
        <begin position="40"/>
        <end position="60"/>
    </location>
</feature>
<dbReference type="OrthoDB" id="88903at2"/>
<dbReference type="EMBL" id="CP032568">
    <property type="protein sequence ID" value="AYF78554.1"/>
    <property type="molecule type" value="Genomic_DNA"/>
</dbReference>
<dbReference type="Proteomes" id="UP000267164">
    <property type="component" value="Chromosome"/>
</dbReference>
<protein>
    <recommendedName>
        <fullName evidence="4">GPP34 family phosphoprotein</fullName>
    </recommendedName>
</protein>
<reference evidence="2 3" key="1">
    <citation type="submission" date="2018-09" db="EMBL/GenBank/DDBJ databases">
        <title>Nocardia yunnanensis sp. nov., an actinomycete isolated from a soil sample.</title>
        <authorList>
            <person name="Zhang J."/>
        </authorList>
    </citation>
    <scope>NUCLEOTIDE SEQUENCE [LARGE SCALE GENOMIC DNA]</scope>
    <source>
        <strain evidence="2 3">CFHS0054</strain>
    </source>
</reference>
<keyword evidence="3" id="KW-1185">Reference proteome</keyword>
<evidence type="ECO:0008006" key="4">
    <source>
        <dbReference type="Google" id="ProtNLM"/>
    </source>
</evidence>
<gene>
    <name evidence="2" type="ORF">D7D52_37365</name>
</gene>
<dbReference type="KEGG" id="nyu:D7D52_37365"/>